<feature type="compositionally biased region" description="Basic and acidic residues" evidence="2">
    <location>
        <begin position="267"/>
        <end position="278"/>
    </location>
</feature>
<reference evidence="3" key="2">
    <citation type="submission" date="2023-04" db="EMBL/GenBank/DDBJ databases">
        <authorList>
            <person name="Bruccoleri R.E."/>
            <person name="Oakeley E.J."/>
            <person name="Faust A.-M."/>
            <person name="Dessus-Babus S."/>
            <person name="Altorfer M."/>
            <person name="Burckhardt D."/>
            <person name="Oertli M."/>
            <person name="Naumann U."/>
            <person name="Petersen F."/>
            <person name="Wong J."/>
        </authorList>
    </citation>
    <scope>NUCLEOTIDE SEQUENCE</scope>
    <source>
        <strain evidence="3">GSM-AAB239-AS_SAM_17_03QT</strain>
        <tissue evidence="3">Leaf</tissue>
    </source>
</reference>
<keyword evidence="4" id="KW-1185">Reference proteome</keyword>
<evidence type="ECO:0000256" key="1">
    <source>
        <dbReference type="SAM" id="Coils"/>
    </source>
</evidence>
<sequence>MDAVDFSPCCAFVALHLMSRSSVPELADCGGMVLLGSAQLLGLIIERAQRRRDGLEEKLRRAESEVREMRLQRTEDAKANDRVVGIFASHEQSWIADRKRLKHQIHALVNELQCLKARSEEAATRLNKRAVEAECATRLKEEAFAEEERRRGELEEKLRVSEELREKASSALADLVSSQRELQAEIGSALRQAEEARQELAEVLDKKEEAISLAEKLSEEIAKVERDMEQKDKILSAMLRKSKLDSADKEVLQKEVRIAKAKKKQAELETDRWRNKWESRHKKGPKSSLPDVGSSEQSSSSNGYGYNTRTLLLEYLGQEWQNEHNSSESKEENVVAAVKCLDHYLSSNSRQDLVTADIEHLQNWVRLEVEKQTSILEQRHYKEVEAFVEQMRVKDEKLAAIRWRIVSMEVQSKWLHSRIEALDGNLSQSRADNLKLQALLLDREEEIKSLKERFGVSVHQKNSNSGYSSDSWSEMRLWEKKSTEKDRDRKNYRDRTVHDIVTISSVDSAAAASHRLRINEISSEGAESLESSSGEQEKSITLVTLYPSEIVEEDKEVTVDSGHSRMQKSSHKEVLCATKSATVPKPLMKKDSSGKMDIQALGVAFKIKRLKQQLLVLEKLAGMDHNVVNDSDGSDDNKQQQQQPKGFVLVMSLLNKQVKRFQSLEEKTDDLCRRMSANSGSISHRDSPNGKTTEQRKILHGFLEETFQLQRYMVATGQKLMDIQSKISRSFGSIHGLEESAGFNIEQFADVVRSLFREIQRGLELRIARMIGDVEGTLACNGILHM</sequence>
<proteinExistence type="predicted"/>
<protein>
    <submittedName>
        <fullName evidence="3">Interaptin</fullName>
    </submittedName>
</protein>
<evidence type="ECO:0000256" key="2">
    <source>
        <dbReference type="SAM" id="MobiDB-lite"/>
    </source>
</evidence>
<reference evidence="3" key="1">
    <citation type="journal article" date="2023" name="GigaByte">
        <title>Genome assembly of the bearded iris, Iris pallida Lam.</title>
        <authorList>
            <person name="Bruccoleri R.E."/>
            <person name="Oakeley E.J."/>
            <person name="Faust A.M.E."/>
            <person name="Altorfer M."/>
            <person name="Dessus-Babus S."/>
            <person name="Burckhardt D."/>
            <person name="Oertli M."/>
            <person name="Naumann U."/>
            <person name="Petersen F."/>
            <person name="Wong J."/>
        </authorList>
    </citation>
    <scope>NUCLEOTIDE SEQUENCE</scope>
    <source>
        <strain evidence="3">GSM-AAB239-AS_SAM_17_03QT</strain>
    </source>
</reference>
<feature type="coiled-coil region" evidence="1">
    <location>
        <begin position="45"/>
        <end position="72"/>
    </location>
</feature>
<dbReference type="AlphaFoldDB" id="A0AAX6H5B7"/>
<dbReference type="PANTHER" id="PTHR47747:SF2">
    <property type="entry name" value="RIBONUCLEASE P PROTEIN SUBUNIT P38-LIKE PROTEIN"/>
    <property type="match status" value="1"/>
</dbReference>
<evidence type="ECO:0000313" key="4">
    <source>
        <dbReference type="Proteomes" id="UP001140949"/>
    </source>
</evidence>
<keyword evidence="1" id="KW-0175">Coiled coil</keyword>
<accession>A0AAX6H5B7</accession>
<evidence type="ECO:0000313" key="3">
    <source>
        <dbReference type="EMBL" id="KAJ6835767.1"/>
    </source>
</evidence>
<name>A0AAX6H5B7_IRIPA</name>
<feature type="region of interest" description="Disordered" evidence="2">
    <location>
        <begin position="267"/>
        <end position="305"/>
    </location>
</feature>
<comment type="caution">
    <text evidence="3">The sequence shown here is derived from an EMBL/GenBank/DDBJ whole genome shotgun (WGS) entry which is preliminary data.</text>
</comment>
<organism evidence="3 4">
    <name type="scientific">Iris pallida</name>
    <name type="common">Sweet iris</name>
    <dbReference type="NCBI Taxonomy" id="29817"/>
    <lineage>
        <taxon>Eukaryota</taxon>
        <taxon>Viridiplantae</taxon>
        <taxon>Streptophyta</taxon>
        <taxon>Embryophyta</taxon>
        <taxon>Tracheophyta</taxon>
        <taxon>Spermatophyta</taxon>
        <taxon>Magnoliopsida</taxon>
        <taxon>Liliopsida</taxon>
        <taxon>Asparagales</taxon>
        <taxon>Iridaceae</taxon>
        <taxon>Iridoideae</taxon>
        <taxon>Irideae</taxon>
        <taxon>Iris</taxon>
    </lineage>
</organism>
<dbReference type="PANTHER" id="PTHR47747">
    <property type="entry name" value="RIBONUCLEASE P PROTEIN SUBUNIT P38-LIKE PROTEIN"/>
    <property type="match status" value="1"/>
</dbReference>
<gene>
    <name evidence="3" type="ORF">M6B38_330135</name>
</gene>
<dbReference type="Proteomes" id="UP001140949">
    <property type="component" value="Unassembled WGS sequence"/>
</dbReference>
<dbReference type="EMBL" id="JANAVB010013000">
    <property type="protein sequence ID" value="KAJ6835767.1"/>
    <property type="molecule type" value="Genomic_DNA"/>
</dbReference>